<accession>A0A1K2ILG6</accession>
<keyword evidence="8" id="KW-1185">Reference proteome</keyword>
<comment type="subcellular location">
    <subcellularLocation>
        <location evidence="1">Membrane</location>
        <topology evidence="1">Multi-pass membrane protein</topology>
    </subcellularLocation>
</comment>
<keyword evidence="5 6" id="KW-0472">Membrane</keyword>
<feature type="transmembrane region" description="Helical" evidence="6">
    <location>
        <begin position="12"/>
        <end position="29"/>
    </location>
</feature>
<dbReference type="PANTHER" id="PTHR31885:SF6">
    <property type="entry name" value="GH04784P"/>
    <property type="match status" value="1"/>
</dbReference>
<sequence length="242" mass="28936">MVKYVFTNHKQFALLYFSILLIDIFVKIQLPIFPYRYITKLWLLPLLMSYFYFNKIDNDKKKHRWLLFALSFFFIGDILVINHTNIISLSLSLLFFSVGKIFFCIKFSHKKDFNVSRLIPFTIIMFGYVIFIIGYLYKDLKAFLVPALFSFFLTLLMFQFAYLRKDVFNKKSYLYVFFGIILFIISEGIMAIKTFKTDIPYQDFLIMLFYGLSIYLIVFGVINEKKEELEFGEIKENEISSF</sequence>
<feature type="transmembrane region" description="Helical" evidence="6">
    <location>
        <begin position="173"/>
        <end position="192"/>
    </location>
</feature>
<evidence type="ECO:0000256" key="1">
    <source>
        <dbReference type="ARBA" id="ARBA00004141"/>
    </source>
</evidence>
<gene>
    <name evidence="7" type="ORF">SAMN05428642_102771</name>
</gene>
<feature type="transmembrane region" description="Helical" evidence="6">
    <location>
        <begin position="65"/>
        <end position="81"/>
    </location>
</feature>
<dbReference type="STRING" id="369401.SAMN05428642_102771"/>
<comment type="similarity">
    <text evidence="2">Belongs to the TMEM86 family.</text>
</comment>
<feature type="transmembrane region" description="Helical" evidence="6">
    <location>
        <begin position="143"/>
        <end position="161"/>
    </location>
</feature>
<reference evidence="7 8" key="1">
    <citation type="submission" date="2016-10" db="EMBL/GenBank/DDBJ databases">
        <authorList>
            <person name="de Groot N.N."/>
        </authorList>
    </citation>
    <scope>NUCLEOTIDE SEQUENCE [LARGE SCALE GENOMIC DNA]</scope>
    <source>
        <strain evidence="7 8">DSM 18180</strain>
    </source>
</reference>
<evidence type="ECO:0000256" key="6">
    <source>
        <dbReference type="SAM" id="Phobius"/>
    </source>
</evidence>
<dbReference type="EMBL" id="FPKV01000002">
    <property type="protein sequence ID" value="SFZ92515.1"/>
    <property type="molecule type" value="Genomic_DNA"/>
</dbReference>
<keyword evidence="3 6" id="KW-0812">Transmembrane</keyword>
<organism evidence="7 8">
    <name type="scientific">Flaviramulus basaltis</name>
    <dbReference type="NCBI Taxonomy" id="369401"/>
    <lineage>
        <taxon>Bacteria</taxon>
        <taxon>Pseudomonadati</taxon>
        <taxon>Bacteroidota</taxon>
        <taxon>Flavobacteriia</taxon>
        <taxon>Flavobacteriales</taxon>
        <taxon>Flavobacteriaceae</taxon>
        <taxon>Flaviramulus</taxon>
    </lineage>
</organism>
<feature type="transmembrane region" description="Helical" evidence="6">
    <location>
        <begin position="87"/>
        <end position="105"/>
    </location>
</feature>
<dbReference type="Pfam" id="PF07947">
    <property type="entry name" value="YhhN"/>
    <property type="match status" value="1"/>
</dbReference>
<evidence type="ECO:0000256" key="4">
    <source>
        <dbReference type="ARBA" id="ARBA00022989"/>
    </source>
</evidence>
<dbReference type="GO" id="GO:0016787">
    <property type="term" value="F:hydrolase activity"/>
    <property type="evidence" value="ECO:0007669"/>
    <property type="project" value="TreeGrafter"/>
</dbReference>
<dbReference type="AlphaFoldDB" id="A0A1K2ILG6"/>
<name>A0A1K2ILG6_9FLAO</name>
<feature type="transmembrane region" description="Helical" evidence="6">
    <location>
        <begin position="117"/>
        <end position="137"/>
    </location>
</feature>
<dbReference type="Proteomes" id="UP000182544">
    <property type="component" value="Unassembled WGS sequence"/>
</dbReference>
<evidence type="ECO:0000256" key="2">
    <source>
        <dbReference type="ARBA" id="ARBA00007375"/>
    </source>
</evidence>
<evidence type="ECO:0000256" key="3">
    <source>
        <dbReference type="ARBA" id="ARBA00022692"/>
    </source>
</evidence>
<feature type="transmembrane region" description="Helical" evidence="6">
    <location>
        <begin position="204"/>
        <end position="222"/>
    </location>
</feature>
<dbReference type="GO" id="GO:0016020">
    <property type="term" value="C:membrane"/>
    <property type="evidence" value="ECO:0007669"/>
    <property type="project" value="UniProtKB-SubCell"/>
</dbReference>
<protein>
    <submittedName>
        <fullName evidence="7">YhhN-like protein</fullName>
    </submittedName>
</protein>
<dbReference type="InterPro" id="IPR012506">
    <property type="entry name" value="TMEM86B-like"/>
</dbReference>
<dbReference type="RefSeq" id="WP_072401869.1">
    <property type="nucleotide sequence ID" value="NZ_FPKV01000002.1"/>
</dbReference>
<evidence type="ECO:0000313" key="7">
    <source>
        <dbReference type="EMBL" id="SFZ92515.1"/>
    </source>
</evidence>
<dbReference type="PANTHER" id="PTHR31885">
    <property type="entry name" value="GH04784P"/>
    <property type="match status" value="1"/>
</dbReference>
<proteinExistence type="inferred from homology"/>
<dbReference type="OrthoDB" id="1424724at2"/>
<keyword evidence="4 6" id="KW-1133">Transmembrane helix</keyword>
<evidence type="ECO:0000313" key="8">
    <source>
        <dbReference type="Proteomes" id="UP000182544"/>
    </source>
</evidence>
<evidence type="ECO:0000256" key="5">
    <source>
        <dbReference type="ARBA" id="ARBA00023136"/>
    </source>
</evidence>
<feature type="transmembrane region" description="Helical" evidence="6">
    <location>
        <begin position="35"/>
        <end position="53"/>
    </location>
</feature>